<evidence type="ECO:0000256" key="4">
    <source>
        <dbReference type="ARBA" id="ARBA00022544"/>
    </source>
</evidence>
<feature type="transmembrane region" description="Helical" evidence="8">
    <location>
        <begin position="7"/>
        <end position="31"/>
    </location>
</feature>
<dbReference type="InterPro" id="IPR004761">
    <property type="entry name" value="Spore_GerAB"/>
</dbReference>
<sequence length="361" mass="40857">MKISGYQLFWLIFSMEFGMTALFTISTPVFLAKQDAWISMIIATLICLFTTFIAVKLSLLYPEQTFIQYTQTILGKWLGKIILLPYFVMWISVTGIILREYADFVYLALFSSTPLWIVILIMLGAIVYVTYSGGLRSISRSAEIIGPISALGCIVILLFSFKDWDWYNLLPVYANSGVIPIVKASFTPASFLSESFMVVMLIAFMTKPKRAMISSLLGVAAASIAVLAMVLVVILVFGPHLSAKFIYPLYSAMSYISVMDFIQNVDVLAVLLWIVGIFIKLSLYVFITSYGTAQLFHMKKWQHAIWWIAPIVFVISLLPRNTNDSMHYAKFWLAVIFPINLIGMPLLLWFIGIIRKKSTLR</sequence>
<feature type="transmembrane region" description="Helical" evidence="8">
    <location>
        <begin position="304"/>
        <end position="319"/>
    </location>
</feature>
<keyword evidence="7 8" id="KW-0472">Membrane</keyword>
<dbReference type="Proteomes" id="UP000653578">
    <property type="component" value="Unassembled WGS sequence"/>
</dbReference>
<evidence type="ECO:0000256" key="2">
    <source>
        <dbReference type="ARBA" id="ARBA00007998"/>
    </source>
</evidence>
<evidence type="ECO:0000313" key="10">
    <source>
        <dbReference type="Proteomes" id="UP000653578"/>
    </source>
</evidence>
<feature type="transmembrane region" description="Helical" evidence="8">
    <location>
        <begin position="216"/>
        <end position="241"/>
    </location>
</feature>
<keyword evidence="3" id="KW-0813">Transport</keyword>
<proteinExistence type="inferred from homology"/>
<dbReference type="Pfam" id="PF03845">
    <property type="entry name" value="Spore_permease"/>
    <property type="match status" value="1"/>
</dbReference>
<feature type="transmembrane region" description="Helical" evidence="8">
    <location>
        <begin position="331"/>
        <end position="354"/>
    </location>
</feature>
<keyword evidence="10" id="KW-1185">Reference proteome</keyword>
<feature type="transmembrane region" description="Helical" evidence="8">
    <location>
        <begin position="261"/>
        <end position="283"/>
    </location>
</feature>
<organism evidence="9 10">
    <name type="scientific">Paenibacillus plantarum</name>
    <dbReference type="NCBI Taxonomy" id="2654975"/>
    <lineage>
        <taxon>Bacteria</taxon>
        <taxon>Bacillati</taxon>
        <taxon>Bacillota</taxon>
        <taxon>Bacilli</taxon>
        <taxon>Bacillales</taxon>
        <taxon>Paenibacillaceae</taxon>
        <taxon>Paenibacillus</taxon>
    </lineage>
</organism>
<comment type="caution">
    <text evidence="9">The sequence shown here is derived from an EMBL/GenBank/DDBJ whole genome shotgun (WGS) entry which is preliminary data.</text>
</comment>
<comment type="subcellular location">
    <subcellularLocation>
        <location evidence="1">Membrane</location>
        <topology evidence="1">Multi-pass membrane protein</topology>
    </subcellularLocation>
</comment>
<feature type="transmembrane region" description="Helical" evidence="8">
    <location>
        <begin position="141"/>
        <end position="161"/>
    </location>
</feature>
<comment type="similarity">
    <text evidence="2">Belongs to the amino acid-polyamine-organocation (APC) superfamily. Spore germination protein (SGP) (TC 2.A.3.9) family.</text>
</comment>
<accession>A0ABX1XKN3</accession>
<feature type="transmembrane region" description="Helical" evidence="8">
    <location>
        <begin position="104"/>
        <end position="129"/>
    </location>
</feature>
<keyword evidence="5 8" id="KW-0812">Transmembrane</keyword>
<dbReference type="RefSeq" id="WP_171636819.1">
    <property type="nucleotide sequence ID" value="NZ_WHNY01000082.1"/>
</dbReference>
<dbReference type="EMBL" id="WHNY01000082">
    <property type="protein sequence ID" value="NOU68984.1"/>
    <property type="molecule type" value="Genomic_DNA"/>
</dbReference>
<evidence type="ECO:0000256" key="8">
    <source>
        <dbReference type="SAM" id="Phobius"/>
    </source>
</evidence>
<reference evidence="9 10" key="1">
    <citation type="submission" date="2019-10" db="EMBL/GenBank/DDBJ databases">
        <title>Description of Paenibacillus humi sp. nov.</title>
        <authorList>
            <person name="Carlier A."/>
            <person name="Qi S."/>
        </authorList>
    </citation>
    <scope>NUCLEOTIDE SEQUENCE [LARGE SCALE GENOMIC DNA]</scope>
    <source>
        <strain evidence="9 10">LMG 31461</strain>
    </source>
</reference>
<dbReference type="NCBIfam" id="TIGR00912">
    <property type="entry name" value="2A0309"/>
    <property type="match status" value="1"/>
</dbReference>
<feature type="transmembrane region" description="Helical" evidence="8">
    <location>
        <begin position="181"/>
        <end position="204"/>
    </location>
</feature>
<feature type="transmembrane region" description="Helical" evidence="8">
    <location>
        <begin position="37"/>
        <end position="57"/>
    </location>
</feature>
<dbReference type="PANTHER" id="PTHR34975">
    <property type="entry name" value="SPORE GERMINATION PROTEIN A2"/>
    <property type="match status" value="1"/>
</dbReference>
<evidence type="ECO:0000256" key="6">
    <source>
        <dbReference type="ARBA" id="ARBA00022989"/>
    </source>
</evidence>
<evidence type="ECO:0000256" key="5">
    <source>
        <dbReference type="ARBA" id="ARBA00022692"/>
    </source>
</evidence>
<gene>
    <name evidence="9" type="ORF">GC096_33735</name>
</gene>
<keyword evidence="4" id="KW-0309">Germination</keyword>
<protein>
    <submittedName>
        <fullName evidence="9">GerAB/ArcD/ProY family transporter</fullName>
    </submittedName>
</protein>
<keyword evidence="6 8" id="KW-1133">Transmembrane helix</keyword>
<evidence type="ECO:0000256" key="1">
    <source>
        <dbReference type="ARBA" id="ARBA00004141"/>
    </source>
</evidence>
<name>A0ABX1XKN3_9BACL</name>
<feature type="transmembrane region" description="Helical" evidence="8">
    <location>
        <begin position="77"/>
        <end position="98"/>
    </location>
</feature>
<evidence type="ECO:0000256" key="3">
    <source>
        <dbReference type="ARBA" id="ARBA00022448"/>
    </source>
</evidence>
<evidence type="ECO:0000313" key="9">
    <source>
        <dbReference type="EMBL" id="NOU68984.1"/>
    </source>
</evidence>
<evidence type="ECO:0000256" key="7">
    <source>
        <dbReference type="ARBA" id="ARBA00023136"/>
    </source>
</evidence>
<dbReference type="Gene3D" id="1.20.1740.10">
    <property type="entry name" value="Amino acid/polyamine transporter I"/>
    <property type="match status" value="1"/>
</dbReference>
<dbReference type="PANTHER" id="PTHR34975:SF2">
    <property type="entry name" value="SPORE GERMINATION PROTEIN A2"/>
    <property type="match status" value="1"/>
</dbReference>